<proteinExistence type="predicted"/>
<gene>
    <name evidence="1" type="ORF">SPPYR_1194</name>
</gene>
<protein>
    <submittedName>
        <fullName evidence="1">Uncharacterized protein</fullName>
    </submittedName>
</protein>
<accession>A0A1Y5PYK9</accession>
<evidence type="ECO:0000313" key="1">
    <source>
        <dbReference type="EMBL" id="SBV32314.1"/>
    </source>
</evidence>
<dbReference type="EMBL" id="LT598653">
    <property type="protein sequence ID" value="SBV32314.1"/>
    <property type="molecule type" value="Genomic_DNA"/>
</dbReference>
<dbReference type="RefSeq" id="WP_295325129.1">
    <property type="nucleotide sequence ID" value="NZ_LT598653.1"/>
</dbReference>
<dbReference type="KEGG" id="sphu:SPPYR_1194"/>
<sequence>MSDDAMTLDGNAAAGALGSLFAFDVTTAIVHCGHCHASGPLAELSLYGSPRAMVLRCRRCDTVNIRLLETDRSINLDLGGAARIEIARRR</sequence>
<dbReference type="AlphaFoldDB" id="A0A1Y5PYK9"/>
<dbReference type="Pfam" id="PF20120">
    <property type="entry name" value="DUF6510"/>
    <property type="match status" value="1"/>
</dbReference>
<name>A0A1Y5PYK9_9SPHN</name>
<dbReference type="InterPro" id="IPR045423">
    <property type="entry name" value="DUF6510"/>
</dbReference>
<organism evidence="1">
    <name type="scientific">uncultured Sphingopyxis sp</name>
    <dbReference type="NCBI Taxonomy" id="310581"/>
    <lineage>
        <taxon>Bacteria</taxon>
        <taxon>Pseudomonadati</taxon>
        <taxon>Pseudomonadota</taxon>
        <taxon>Alphaproteobacteria</taxon>
        <taxon>Sphingomonadales</taxon>
        <taxon>Sphingomonadaceae</taxon>
        <taxon>Sphingopyxis</taxon>
        <taxon>environmental samples</taxon>
    </lineage>
</organism>
<reference evidence="1" key="1">
    <citation type="submission" date="2016-03" db="EMBL/GenBank/DDBJ databases">
        <authorList>
            <person name="Ploux O."/>
        </authorList>
    </citation>
    <scope>NUCLEOTIDE SEQUENCE</scope>
    <source>
        <strain evidence="1">UC10</strain>
    </source>
</reference>